<dbReference type="AlphaFoldDB" id="A0A7H0V9Z7"/>
<evidence type="ECO:0000313" key="2">
    <source>
        <dbReference type="EMBL" id="QNR22545.1"/>
    </source>
</evidence>
<dbReference type="RefSeq" id="WP_210757111.1">
    <property type="nucleotide sequence ID" value="NZ_CP060139.1"/>
</dbReference>
<keyword evidence="3" id="KW-1185">Reference proteome</keyword>
<dbReference type="Gene3D" id="2.120.10.30">
    <property type="entry name" value="TolB, C-terminal domain"/>
    <property type="match status" value="1"/>
</dbReference>
<organism evidence="2 3">
    <name type="scientific">Croceimicrobium hydrocarbonivorans</name>
    <dbReference type="NCBI Taxonomy" id="2761580"/>
    <lineage>
        <taxon>Bacteria</taxon>
        <taxon>Pseudomonadati</taxon>
        <taxon>Bacteroidota</taxon>
        <taxon>Flavobacteriia</taxon>
        <taxon>Flavobacteriales</taxon>
        <taxon>Owenweeksiaceae</taxon>
        <taxon>Croceimicrobium</taxon>
    </lineage>
</organism>
<dbReference type="SUPFAM" id="SSF82171">
    <property type="entry name" value="DPP6 N-terminal domain-like"/>
    <property type="match status" value="1"/>
</dbReference>
<reference evidence="2 3" key="1">
    <citation type="submission" date="2020-08" db="EMBL/GenBank/DDBJ databases">
        <title>Croceimicrobium hydrocarbonivorans gen. nov., sp. nov., a novel marine bacterium isolated from a bacterial consortium that degrades polyethylene terephthalate.</title>
        <authorList>
            <person name="Liu R."/>
        </authorList>
    </citation>
    <scope>NUCLEOTIDE SEQUENCE [LARGE SCALE GENOMIC DNA]</scope>
    <source>
        <strain evidence="2 3">A20-9</strain>
    </source>
</reference>
<gene>
    <name evidence="2" type="ORF">H4K34_09100</name>
</gene>
<dbReference type="Pfam" id="PF07676">
    <property type="entry name" value="PD40"/>
    <property type="match status" value="1"/>
</dbReference>
<feature type="signal peptide" evidence="1">
    <location>
        <begin position="1"/>
        <end position="24"/>
    </location>
</feature>
<name>A0A7H0V9Z7_9FLAO</name>
<feature type="chain" id="PRO_5028855921" evidence="1">
    <location>
        <begin position="25"/>
        <end position="302"/>
    </location>
</feature>
<dbReference type="InterPro" id="IPR011042">
    <property type="entry name" value="6-blade_b-propeller_TolB-like"/>
</dbReference>
<evidence type="ECO:0000313" key="3">
    <source>
        <dbReference type="Proteomes" id="UP000516305"/>
    </source>
</evidence>
<dbReference type="KEGG" id="chyd:H4K34_09100"/>
<protein>
    <submittedName>
        <fullName evidence="2">PD40 domain-containing protein</fullName>
    </submittedName>
</protein>
<dbReference type="EMBL" id="CP060139">
    <property type="protein sequence ID" value="QNR22545.1"/>
    <property type="molecule type" value="Genomic_DNA"/>
</dbReference>
<accession>A0A7H0V9Z7</accession>
<dbReference type="Proteomes" id="UP000516305">
    <property type="component" value="Chromosome"/>
</dbReference>
<sequence length="302" mass="33586">MNSIPWSTFRIPILLISLTAAVWACHPEAPQETGSQAPANGYPWLPDDLGPVPQILRPGELSTAIDKFNFTLSPGGDTVFYCATNQKLGFTAPVYQVWNGTAFDPPQWLPFAEAEIPMADVQMSPDGKHLFYSTFKDYPGKAEGFHFDLWQVQWKNNAWQEPQPVKGELASAGNEFYPVSTNSGRLYFNSDFENTSDLYYADFKDGLYGKAIALPANINTEAREADAFVAADESYIVFVRVDAEDGFGNSDLYISFRRSDTSWTDPQNLGPTINSDQIDGSPWLSPDGQYLVFTTGRKEAQI</sequence>
<keyword evidence="1" id="KW-0732">Signal</keyword>
<proteinExistence type="predicted"/>
<evidence type="ECO:0000256" key="1">
    <source>
        <dbReference type="SAM" id="SignalP"/>
    </source>
</evidence>
<dbReference type="InterPro" id="IPR011659">
    <property type="entry name" value="WD40"/>
</dbReference>